<keyword evidence="2" id="KW-0560">Oxidoreductase</keyword>
<keyword evidence="5" id="KW-1185">Reference proteome</keyword>
<proteinExistence type="inferred from homology"/>
<evidence type="ECO:0000259" key="3">
    <source>
        <dbReference type="SMART" id="SM00822"/>
    </source>
</evidence>
<dbReference type="SMART" id="SM00822">
    <property type="entry name" value="PKS_KR"/>
    <property type="match status" value="1"/>
</dbReference>
<accession>A0A2V3U8C1</accession>
<dbReference type="PRINTS" id="PR00080">
    <property type="entry name" value="SDRFAMILY"/>
</dbReference>
<evidence type="ECO:0000256" key="2">
    <source>
        <dbReference type="ARBA" id="ARBA00023002"/>
    </source>
</evidence>
<gene>
    <name evidence="4" type="ORF">C7450_105385</name>
</gene>
<comment type="similarity">
    <text evidence="1">Belongs to the short-chain dehydrogenases/reductases (SDR) family.</text>
</comment>
<dbReference type="Gene3D" id="3.40.50.720">
    <property type="entry name" value="NAD(P)-binding Rossmann-like Domain"/>
    <property type="match status" value="1"/>
</dbReference>
<dbReference type="AlphaFoldDB" id="A0A2V3U8C1"/>
<reference evidence="4 5" key="1">
    <citation type="submission" date="2018-05" db="EMBL/GenBank/DDBJ databases">
        <title>Genomic Encyclopedia of Type Strains, Phase IV (KMG-IV): sequencing the most valuable type-strain genomes for metagenomic binning, comparative biology and taxonomic classification.</title>
        <authorList>
            <person name="Goeker M."/>
        </authorList>
    </citation>
    <scope>NUCLEOTIDE SEQUENCE [LARGE SCALE GENOMIC DNA]</scope>
    <source>
        <strain evidence="4 5">DSM 6462</strain>
    </source>
</reference>
<dbReference type="Proteomes" id="UP000248021">
    <property type="component" value="Unassembled WGS sequence"/>
</dbReference>
<dbReference type="Pfam" id="PF13561">
    <property type="entry name" value="adh_short_C2"/>
    <property type="match status" value="1"/>
</dbReference>
<dbReference type="EMBL" id="QJJK01000005">
    <property type="protein sequence ID" value="PXW59036.1"/>
    <property type="molecule type" value="Genomic_DNA"/>
</dbReference>
<dbReference type="GO" id="GO:0016491">
    <property type="term" value="F:oxidoreductase activity"/>
    <property type="evidence" value="ECO:0007669"/>
    <property type="project" value="UniProtKB-KW"/>
</dbReference>
<feature type="domain" description="Ketoreductase" evidence="3">
    <location>
        <begin position="3"/>
        <end position="185"/>
    </location>
</feature>
<dbReference type="InterPro" id="IPR057326">
    <property type="entry name" value="KR_dom"/>
</dbReference>
<dbReference type="PRINTS" id="PR00081">
    <property type="entry name" value="GDHRDH"/>
</dbReference>
<dbReference type="FunFam" id="3.40.50.720:FF:000084">
    <property type="entry name" value="Short-chain dehydrogenase reductase"/>
    <property type="match status" value="1"/>
</dbReference>
<dbReference type="RefSeq" id="WP_110375071.1">
    <property type="nucleotide sequence ID" value="NZ_JAHBRY010000001.1"/>
</dbReference>
<comment type="caution">
    <text evidence="4">The sequence shown here is derived from an EMBL/GenBank/DDBJ whole genome shotgun (WGS) entry which is preliminary data.</text>
</comment>
<name>A0A2V3U8C1_9HYPH</name>
<evidence type="ECO:0000256" key="1">
    <source>
        <dbReference type="ARBA" id="ARBA00006484"/>
    </source>
</evidence>
<organism evidence="4 5">
    <name type="scientific">Chelatococcus asaccharovorans</name>
    <dbReference type="NCBI Taxonomy" id="28210"/>
    <lineage>
        <taxon>Bacteria</taxon>
        <taxon>Pseudomonadati</taxon>
        <taxon>Pseudomonadota</taxon>
        <taxon>Alphaproteobacteria</taxon>
        <taxon>Hyphomicrobiales</taxon>
        <taxon>Chelatococcaceae</taxon>
        <taxon>Chelatococcus</taxon>
    </lineage>
</organism>
<dbReference type="PANTHER" id="PTHR43639:SF1">
    <property type="entry name" value="SHORT-CHAIN DEHYDROGENASE_REDUCTASE FAMILY PROTEIN"/>
    <property type="match status" value="1"/>
</dbReference>
<evidence type="ECO:0000313" key="5">
    <source>
        <dbReference type="Proteomes" id="UP000248021"/>
    </source>
</evidence>
<dbReference type="InterPro" id="IPR036291">
    <property type="entry name" value="NAD(P)-bd_dom_sf"/>
</dbReference>
<dbReference type="OrthoDB" id="20590at2"/>
<protein>
    <submittedName>
        <fullName evidence="4">NAD(P)-dependent dehydrogenase (Short-subunit alcohol dehydrogenase family)</fullName>
    </submittedName>
</protein>
<dbReference type="PANTHER" id="PTHR43639">
    <property type="entry name" value="OXIDOREDUCTASE, SHORT-CHAIN DEHYDROGENASE/REDUCTASE FAMILY (AFU_ORTHOLOGUE AFUA_5G02870)"/>
    <property type="match status" value="1"/>
</dbReference>
<dbReference type="SUPFAM" id="SSF51735">
    <property type="entry name" value="NAD(P)-binding Rossmann-fold domains"/>
    <property type="match status" value="1"/>
</dbReference>
<dbReference type="InterPro" id="IPR002347">
    <property type="entry name" value="SDR_fam"/>
</dbReference>
<sequence length="247" mass="24934">MDGVLVITGGSRGIGRATALKAAAAGYRVVVNYTSDAAAADAVVSAIAQAGGTAMAVQGDVANEADVIRLFAEADAFGPLSGLVNNAGVIDRAMSLVDMSAERITRLMMVNVVGSLIAAREAVRRLSTQFGGKGGVIVNLSSRAAELGGAKQYVDYAATKGAIDSLTRGLALEVADQGIRVAGVRPGIIETDIHASAGDPGRAARMGSTLPMGRAGSADEVADAILWLLSDKASYVTGTTIDVSGGR</sequence>
<evidence type="ECO:0000313" key="4">
    <source>
        <dbReference type="EMBL" id="PXW59036.1"/>
    </source>
</evidence>